<dbReference type="InterPro" id="IPR003598">
    <property type="entry name" value="Ig_sub2"/>
</dbReference>
<dbReference type="PROSITE" id="PS50835">
    <property type="entry name" value="IG_LIKE"/>
    <property type="match status" value="1"/>
</dbReference>
<evidence type="ECO:0000256" key="4">
    <source>
        <dbReference type="SAM" id="MobiDB-lite"/>
    </source>
</evidence>
<keyword evidence="3" id="KW-0393">Immunoglobulin domain</keyword>
<dbReference type="InterPro" id="IPR036179">
    <property type="entry name" value="Ig-like_dom_sf"/>
</dbReference>
<dbReference type="PANTHER" id="PTHR47633:SF4">
    <property type="entry name" value="MYOPALLADIN ISOFORM X1"/>
    <property type="match status" value="1"/>
</dbReference>
<dbReference type="InterPro" id="IPR013098">
    <property type="entry name" value="Ig_I-set"/>
</dbReference>
<dbReference type="Pfam" id="PF07679">
    <property type="entry name" value="I-set"/>
    <property type="match status" value="1"/>
</dbReference>
<evidence type="ECO:0000256" key="1">
    <source>
        <dbReference type="ARBA" id="ARBA00022737"/>
    </source>
</evidence>
<evidence type="ECO:0000313" key="7">
    <source>
        <dbReference type="WBParaSite" id="GPLIN_001142300"/>
    </source>
</evidence>
<organism evidence="6 7">
    <name type="scientific">Globodera pallida</name>
    <name type="common">Potato cyst nematode worm</name>
    <name type="synonym">Heterodera pallida</name>
    <dbReference type="NCBI Taxonomy" id="36090"/>
    <lineage>
        <taxon>Eukaryota</taxon>
        <taxon>Metazoa</taxon>
        <taxon>Ecdysozoa</taxon>
        <taxon>Nematoda</taxon>
        <taxon>Chromadorea</taxon>
        <taxon>Rhabditida</taxon>
        <taxon>Tylenchina</taxon>
        <taxon>Tylenchomorpha</taxon>
        <taxon>Tylenchoidea</taxon>
        <taxon>Heteroderidae</taxon>
        <taxon>Heteroderinae</taxon>
        <taxon>Globodera</taxon>
    </lineage>
</organism>
<keyword evidence="6" id="KW-1185">Reference proteome</keyword>
<evidence type="ECO:0000256" key="3">
    <source>
        <dbReference type="ARBA" id="ARBA00023319"/>
    </source>
</evidence>
<protein>
    <submittedName>
        <fullName evidence="7">Ig-like domain-containing protein</fullName>
    </submittedName>
</protein>
<proteinExistence type="predicted"/>
<sequence length="391" mass="43774">MSSQHPFSRTHFHVKRESNGTAASIRSPNEQRMATSITTSNSTSADNEEGPSRPAKTARRTSVANLTNRFESRGAKSSILTELSQTTMRVNSPPRRKKALLDQEFAPEAQPFMSTEDANGRTPTMIQVGRKKPSQAAAAISDQAEEYREASQLKRNSMQRLQGIQVGKKRVEHEFQQVQLKKAAKVKKEEQKEGLEAVDLRHMSEPRHSLSPRPDDVQMLKRDSLRTPVAELRESTELDQYRRGSIRRRSSVDMRRESFAEMLDKPQVPLKDLGTSGTPARIVEIPENVTVVEGEMAIMKCVVEGNPAPTFVWKKGGREVPLTGRVRCQTDGDTGQVSLIIGKCRPQDEDEYTLAVKNAHGKEEVGAKLLSNLDFRATLKKRGHQHSVSER</sequence>
<feature type="compositionally biased region" description="Polar residues" evidence="4">
    <location>
        <begin position="19"/>
        <end position="34"/>
    </location>
</feature>
<accession>A0A183CEW8</accession>
<feature type="compositionally biased region" description="Polar residues" evidence="4">
    <location>
        <begin position="60"/>
        <end position="69"/>
    </location>
</feature>
<feature type="compositionally biased region" description="Polar residues" evidence="4">
    <location>
        <begin position="78"/>
        <end position="90"/>
    </location>
</feature>
<keyword evidence="2" id="KW-1015">Disulfide bond</keyword>
<dbReference type="SMART" id="SM00408">
    <property type="entry name" value="IGc2"/>
    <property type="match status" value="1"/>
</dbReference>
<dbReference type="SUPFAM" id="SSF48726">
    <property type="entry name" value="Immunoglobulin"/>
    <property type="match status" value="1"/>
</dbReference>
<dbReference type="AlphaFoldDB" id="A0A183CEW8"/>
<evidence type="ECO:0000259" key="5">
    <source>
        <dbReference type="PROSITE" id="PS50835"/>
    </source>
</evidence>
<dbReference type="WBParaSite" id="GPLIN_001142300">
    <property type="protein sequence ID" value="GPLIN_001142300"/>
    <property type="gene ID" value="GPLIN_001142300"/>
</dbReference>
<evidence type="ECO:0000256" key="2">
    <source>
        <dbReference type="ARBA" id="ARBA00023157"/>
    </source>
</evidence>
<evidence type="ECO:0000313" key="6">
    <source>
        <dbReference type="Proteomes" id="UP000050741"/>
    </source>
</evidence>
<dbReference type="InterPro" id="IPR013783">
    <property type="entry name" value="Ig-like_fold"/>
</dbReference>
<feature type="compositionally biased region" description="Low complexity" evidence="4">
    <location>
        <begin position="35"/>
        <end position="44"/>
    </location>
</feature>
<dbReference type="InterPro" id="IPR007110">
    <property type="entry name" value="Ig-like_dom"/>
</dbReference>
<dbReference type="InterPro" id="IPR003599">
    <property type="entry name" value="Ig_sub"/>
</dbReference>
<keyword evidence="1" id="KW-0677">Repeat</keyword>
<dbReference type="PANTHER" id="PTHR47633">
    <property type="entry name" value="IMMUNOGLOBULIN"/>
    <property type="match status" value="1"/>
</dbReference>
<feature type="domain" description="Ig-like" evidence="5">
    <location>
        <begin position="279"/>
        <end position="371"/>
    </location>
</feature>
<feature type="region of interest" description="Disordered" evidence="4">
    <location>
        <begin position="1"/>
        <end position="98"/>
    </location>
</feature>
<dbReference type="SMART" id="SM00409">
    <property type="entry name" value="IG"/>
    <property type="match status" value="1"/>
</dbReference>
<dbReference type="FunFam" id="2.60.40.10:FF:000032">
    <property type="entry name" value="palladin isoform X1"/>
    <property type="match status" value="1"/>
</dbReference>
<dbReference type="Gene3D" id="2.60.40.10">
    <property type="entry name" value="Immunoglobulins"/>
    <property type="match status" value="1"/>
</dbReference>
<dbReference type="Proteomes" id="UP000050741">
    <property type="component" value="Unassembled WGS sequence"/>
</dbReference>
<reference evidence="6" key="1">
    <citation type="submission" date="2013-12" db="EMBL/GenBank/DDBJ databases">
        <authorList>
            <person name="Aslett M."/>
        </authorList>
    </citation>
    <scope>NUCLEOTIDE SEQUENCE [LARGE SCALE GENOMIC DNA]</scope>
    <source>
        <strain evidence="6">Lindley</strain>
    </source>
</reference>
<name>A0A183CEW8_GLOPA</name>
<reference evidence="7" key="3">
    <citation type="submission" date="2016-06" db="UniProtKB">
        <authorList>
            <consortium name="WormBaseParasite"/>
        </authorList>
    </citation>
    <scope>IDENTIFICATION</scope>
</reference>
<reference evidence="6" key="2">
    <citation type="submission" date="2014-05" db="EMBL/GenBank/DDBJ databases">
        <title>The genome and life-stage specific transcriptomes of Globodera pallida elucidate key aspects of plant parasitism by a cyst nematode.</title>
        <authorList>
            <person name="Cotton J.A."/>
            <person name="Lilley C.J."/>
            <person name="Jones L.M."/>
            <person name="Kikuchi T."/>
            <person name="Reid A.J."/>
            <person name="Thorpe P."/>
            <person name="Tsai I.J."/>
            <person name="Beasley H."/>
            <person name="Blok V."/>
            <person name="Cock P.J.A."/>
            <person name="Van den Akker S.E."/>
            <person name="Holroyd N."/>
            <person name="Hunt M."/>
            <person name="Mantelin S."/>
            <person name="Naghra H."/>
            <person name="Pain A."/>
            <person name="Palomares-Rius J.E."/>
            <person name="Zarowiecki M."/>
            <person name="Berriman M."/>
            <person name="Jones J.T."/>
            <person name="Urwin P.E."/>
        </authorList>
    </citation>
    <scope>NUCLEOTIDE SEQUENCE [LARGE SCALE GENOMIC DNA]</scope>
    <source>
        <strain evidence="6">Lindley</strain>
    </source>
</reference>